<keyword evidence="5" id="KW-0238">DNA-binding</keyword>
<dbReference type="PROSITE" id="PS00070">
    <property type="entry name" value="ALDEHYDE_DEHYDR_CYS"/>
    <property type="match status" value="1"/>
</dbReference>
<dbReference type="GO" id="GO:0004657">
    <property type="term" value="F:proline dehydrogenase activity"/>
    <property type="evidence" value="ECO:0007669"/>
    <property type="project" value="UniProtKB-UniRule"/>
</dbReference>
<dbReference type="InterPro" id="IPR016162">
    <property type="entry name" value="Ald_DH_N"/>
</dbReference>
<dbReference type="NCBIfam" id="TIGR01238">
    <property type="entry name" value="D1pyr5carbox3"/>
    <property type="match status" value="1"/>
</dbReference>
<dbReference type="GO" id="GO:0010133">
    <property type="term" value="P:L-proline catabolic process to L-glutamate"/>
    <property type="evidence" value="ECO:0007669"/>
    <property type="project" value="UniProtKB-UniRule"/>
</dbReference>
<accession>A0A3T0E6T8</accession>
<comment type="similarity">
    <text evidence="5">In the N-terminal section; belongs to the proline dehydrogenase family.</text>
</comment>
<evidence type="ECO:0000313" key="7">
    <source>
        <dbReference type="Proteomes" id="UP000286954"/>
    </source>
</evidence>
<evidence type="ECO:0000256" key="4">
    <source>
        <dbReference type="ARBA" id="ARBA00048142"/>
    </source>
</evidence>
<dbReference type="GO" id="GO:0003677">
    <property type="term" value="F:DNA binding"/>
    <property type="evidence" value="ECO:0007669"/>
    <property type="project" value="UniProtKB-KW"/>
</dbReference>
<dbReference type="Gene3D" id="1.20.5.460">
    <property type="entry name" value="Single helix bin"/>
    <property type="match status" value="1"/>
</dbReference>
<dbReference type="Proteomes" id="UP000286954">
    <property type="component" value="Chromosome"/>
</dbReference>
<dbReference type="SUPFAM" id="SSF53720">
    <property type="entry name" value="ALDH-like"/>
    <property type="match status" value="1"/>
</dbReference>
<dbReference type="EC" id="1.2.1.88" evidence="5"/>
<keyword evidence="5" id="KW-0285">Flavoprotein</keyword>
<evidence type="ECO:0000256" key="2">
    <source>
        <dbReference type="ARBA" id="ARBA00023002"/>
    </source>
</evidence>
<proteinExistence type="inferred from homology"/>
<keyword evidence="5" id="KW-0274">FAD</keyword>
<keyword evidence="2 5" id="KW-0560">Oxidoreductase</keyword>
<dbReference type="InterPro" id="IPR024082">
    <property type="entry name" value="PRODH_PutA_dom_II"/>
</dbReference>
<dbReference type="InterPro" id="IPR016163">
    <property type="entry name" value="Ald_DH_C"/>
</dbReference>
<dbReference type="PANTHER" id="PTHR42862">
    <property type="entry name" value="DELTA-1-PYRROLINE-5-CARBOXYLATE DEHYDROGENASE 1, ISOFORM A-RELATED"/>
    <property type="match status" value="1"/>
</dbReference>
<dbReference type="Pfam" id="PF00171">
    <property type="entry name" value="Aldedh"/>
    <property type="match status" value="1"/>
</dbReference>
<dbReference type="Pfam" id="PF01619">
    <property type="entry name" value="Pro_dh"/>
    <property type="match status" value="1"/>
</dbReference>
<comment type="function">
    <text evidence="5">Oxidizes proline to glutamate for use as a carbon and nitrogen source.</text>
</comment>
<keyword evidence="5" id="KW-0804">Transcription</keyword>
<dbReference type="PIRSF" id="PIRSF000197">
    <property type="entry name" value="Bifunct_PutA"/>
    <property type="match status" value="1"/>
</dbReference>
<reference evidence="6 7" key="1">
    <citation type="submission" date="2016-12" db="EMBL/GenBank/DDBJ databases">
        <title>The genome of dimorphic prosthecate Glycocaulis alkaliphilus 6b-8t, isolated from crude oil dictates its adaptability in petroleum environments.</title>
        <authorList>
            <person name="Wu X.-L."/>
            <person name="Geng S."/>
        </authorList>
    </citation>
    <scope>NUCLEOTIDE SEQUENCE [LARGE SCALE GENOMIC DNA]</scope>
    <source>
        <strain evidence="6 7">6B-8</strain>
    </source>
</reference>
<dbReference type="EMBL" id="CP018911">
    <property type="protein sequence ID" value="AZU03042.1"/>
    <property type="molecule type" value="Genomic_DNA"/>
</dbReference>
<dbReference type="PANTHER" id="PTHR42862:SF1">
    <property type="entry name" value="DELTA-1-PYRROLINE-5-CARBOXYLATE DEHYDROGENASE 2, ISOFORM A-RELATED"/>
    <property type="match status" value="1"/>
</dbReference>
<dbReference type="SUPFAM" id="SSF51730">
    <property type="entry name" value="FAD-linked oxidoreductase"/>
    <property type="match status" value="1"/>
</dbReference>
<dbReference type="GO" id="GO:0003842">
    <property type="term" value="F:L-glutamate gamma-semialdehyde dehydrogenase activity"/>
    <property type="evidence" value="ECO:0007669"/>
    <property type="project" value="UniProtKB-UniRule"/>
</dbReference>
<evidence type="ECO:0000256" key="3">
    <source>
        <dbReference type="ARBA" id="ARBA00023027"/>
    </source>
</evidence>
<dbReference type="InterPro" id="IPR015590">
    <property type="entry name" value="Aldehyde_DH_dom"/>
</dbReference>
<dbReference type="GO" id="GO:0009898">
    <property type="term" value="C:cytoplasmic side of plasma membrane"/>
    <property type="evidence" value="ECO:0007669"/>
    <property type="project" value="TreeGrafter"/>
</dbReference>
<dbReference type="GO" id="GO:0003700">
    <property type="term" value="F:DNA-binding transcription factor activity"/>
    <property type="evidence" value="ECO:0007669"/>
    <property type="project" value="InterPro"/>
</dbReference>
<dbReference type="NCBIfam" id="NF008869">
    <property type="entry name" value="PRK11904.1"/>
    <property type="match status" value="1"/>
</dbReference>
<evidence type="ECO:0000256" key="1">
    <source>
        <dbReference type="ARBA" id="ARBA00004786"/>
    </source>
</evidence>
<dbReference type="RefSeq" id="WP_127565468.1">
    <property type="nucleotide sequence ID" value="NZ_BMFB01000002.1"/>
</dbReference>
<sequence length="1048" mass="112159">MNGASSPASGIDWDAIDALKFAPESEAVRALNAKAGLDTAARARVSAAAIDLVERARAAKTRTGLMESFLQEFGLSNKEGLALMCLAEALLRVPDAKTADALIAEKIGSGAWGEHAWKSENWLVNASTLGLMLSGSLMDLDPAARKDPGAYFRNIAGRVGEPVIRTATRQAMRILGEQFVLGRTIGGAIKRGHAWKVPEGHFPLFSFDMLGEGARTHTDAARYHTRYLDAIAAVAKARQQGPVETVDGVSVKLSALHPRYNIFKLEALWRELYPKVLEQAQAAKAADIGFCLDAEESDRLVLQLMILERLAHEPSLAGWNGLGLALQAYQKRAYAVIGKLAELGRKSGRRLMVRLVKGAYWDTEVKFSQMNGWPDFPVWTTKSATDLNYLACARAMLGEPDTIYPQFATHNAHSLCAVREIAAELGNGAYEFQRLHGMGEPLYLAAASAFALRPVRVYAPVGSHEDLLPYLVRRLLENGANTSFVHSFLDPDVPAADVARGPFEGADSMDRHPFIPAPPRLYGPHRENAAGTDLSQKDVRDMLAEAQTRFDKAMPHACGPVISGKVKTGTERGQASPADSSVIVSKITEADEAMVDAAFTAAHKAFDGWDRQGGAARAAILRKLADALEGETGRFMAILTREAGKTLNDGVAEVREAVDFLRYYAAEAETKFSHADRLPGPAGETNHMELAGKGVFACISPWNFPLAIFTGQIAAALAAGNTVVAKPAEQTPLVAFEAVKLFQKAGLPKDVLQLVPGDGKVGALMTGHPLLAGVAFTGSTEVARIINRTLASREGAILPLIAETGGLNAMFVDTSALKEQVVDDAILSAFGSAGQRCSALRILFLPRETSDGLIEALKGAMDALALGDPADPATDVGPVIDDEALAMLTAHAERMERDATILHRAPLSDELKAQGHYFAPLLVELPSLDVADREVFGPILHVIRYKRADLPKLAAQLAGKGYGLTLGVHSRLQRFLDSVREAVPAGNTYVNRNMTGAVVGVQPFGGEGLSGTGPKAGGPHYLYRFAAERVVTINIAAQGGDPELLNLG</sequence>
<dbReference type="InterPro" id="IPR024089">
    <property type="entry name" value="PRODH_PutA_dom_I/II"/>
</dbReference>
<dbReference type="Gene3D" id="3.20.20.220">
    <property type="match status" value="1"/>
</dbReference>
<keyword evidence="3 5" id="KW-0520">NAD</keyword>
<dbReference type="FunFam" id="3.40.309.10:FF:000005">
    <property type="entry name" value="1-pyrroline-5-carboxylate dehydrogenase 1"/>
    <property type="match status" value="1"/>
</dbReference>
<comment type="pathway">
    <text evidence="5">Amino-acid degradation; L-proline degradation into L-glutamate; L-glutamate from L-proline: step 1/2.</text>
</comment>
<dbReference type="KEGG" id="gak:X907_0494"/>
<dbReference type="UniPathway" id="UPA00261">
    <property type="reaction ID" value="UER00373"/>
</dbReference>
<protein>
    <recommendedName>
        <fullName evidence="5">Bifunctional protein PutA</fullName>
    </recommendedName>
    <domain>
        <recommendedName>
            <fullName evidence="5">Proline dehydrogenase</fullName>
            <ecNumber evidence="5">1.5.5.2</ecNumber>
        </recommendedName>
        <alternativeName>
            <fullName evidence="5">Proline oxidase</fullName>
        </alternativeName>
    </domain>
    <domain>
        <recommendedName>
            <fullName evidence="5">Delta-1-pyrroline-5-carboxylate dehydrogenase</fullName>
            <shortName evidence="5">P5C dehydrogenase</shortName>
            <ecNumber evidence="5">1.2.1.88</ecNumber>
        </recommendedName>
        <alternativeName>
            <fullName evidence="5">L-glutamate gamma-semialdehyde dehydrogenase</fullName>
        </alternativeName>
    </domain>
</protein>
<dbReference type="InterPro" id="IPR025703">
    <property type="entry name" value="Bifunct_PutA"/>
</dbReference>
<evidence type="ECO:0000256" key="5">
    <source>
        <dbReference type="PIRNR" id="PIRNR000197"/>
    </source>
</evidence>
<dbReference type="InterPro" id="IPR016161">
    <property type="entry name" value="Ald_DH/histidinol_DH"/>
</dbReference>
<comment type="cofactor">
    <cofactor evidence="5">
        <name>FAD</name>
        <dbReference type="ChEBI" id="CHEBI:57692"/>
    </cofactor>
</comment>
<dbReference type="OrthoDB" id="7168186at2"/>
<dbReference type="EC" id="1.5.5.2" evidence="5"/>
<dbReference type="InterPro" id="IPR002872">
    <property type="entry name" value="Proline_DH_dom"/>
</dbReference>
<keyword evidence="5" id="KW-0678">Repressor</keyword>
<keyword evidence="7" id="KW-1185">Reference proteome</keyword>
<comment type="catalytic activity">
    <reaction evidence="5">
        <text>L-proline + a quinone = (S)-1-pyrroline-5-carboxylate + a quinol + H(+)</text>
        <dbReference type="Rhea" id="RHEA:23784"/>
        <dbReference type="ChEBI" id="CHEBI:15378"/>
        <dbReference type="ChEBI" id="CHEBI:17388"/>
        <dbReference type="ChEBI" id="CHEBI:24646"/>
        <dbReference type="ChEBI" id="CHEBI:60039"/>
        <dbReference type="ChEBI" id="CHEBI:132124"/>
        <dbReference type="EC" id="1.5.5.2"/>
    </reaction>
</comment>
<dbReference type="CDD" id="cd07125">
    <property type="entry name" value="ALDH_PutA-P5CDH"/>
    <property type="match status" value="1"/>
</dbReference>
<dbReference type="Pfam" id="PF14850">
    <property type="entry name" value="Pro_dh-DNA_bdg"/>
    <property type="match status" value="1"/>
</dbReference>
<dbReference type="InterPro" id="IPR029041">
    <property type="entry name" value="FAD-linked_oxidoreductase-like"/>
</dbReference>
<organism evidence="6 7">
    <name type="scientific">Glycocaulis alkaliphilus</name>
    <dbReference type="NCBI Taxonomy" id="1434191"/>
    <lineage>
        <taxon>Bacteria</taxon>
        <taxon>Pseudomonadati</taxon>
        <taxon>Pseudomonadota</taxon>
        <taxon>Alphaproteobacteria</taxon>
        <taxon>Maricaulales</taxon>
        <taxon>Maricaulaceae</taxon>
        <taxon>Glycocaulis</taxon>
    </lineage>
</organism>
<gene>
    <name evidence="6" type="ORF">X907_0494</name>
</gene>
<name>A0A3T0E6T8_9PROT</name>
<dbReference type="InterPro" id="IPR016160">
    <property type="entry name" value="Ald_DH_CS_CYS"/>
</dbReference>
<dbReference type="InterPro" id="IPR050485">
    <property type="entry name" value="Proline_metab_enzyme"/>
</dbReference>
<evidence type="ECO:0000313" key="6">
    <source>
        <dbReference type="EMBL" id="AZU03042.1"/>
    </source>
</evidence>
<dbReference type="SUPFAM" id="SSF81935">
    <property type="entry name" value="N-terminal domain of bifunctional PutA protein"/>
    <property type="match status" value="1"/>
</dbReference>
<dbReference type="InterPro" id="IPR005933">
    <property type="entry name" value="PutA_C"/>
</dbReference>
<dbReference type="Gene3D" id="3.40.605.10">
    <property type="entry name" value="Aldehyde Dehydrogenase, Chain A, domain 1"/>
    <property type="match status" value="1"/>
</dbReference>
<dbReference type="AlphaFoldDB" id="A0A3T0E6T8"/>
<comment type="similarity">
    <text evidence="5">In the C-terminal section; belongs to the aldehyde dehydrogenase family.</text>
</comment>
<comment type="pathway">
    <text evidence="1 5">Amino-acid degradation; L-proline degradation into L-glutamate; L-glutamate from L-proline: step 2/2.</text>
</comment>
<dbReference type="Gene3D" id="3.40.309.10">
    <property type="entry name" value="Aldehyde Dehydrogenase, Chain A, domain 2"/>
    <property type="match status" value="1"/>
</dbReference>
<comment type="catalytic activity">
    <reaction evidence="4 5">
        <text>L-glutamate 5-semialdehyde + NAD(+) + H2O = L-glutamate + NADH + 2 H(+)</text>
        <dbReference type="Rhea" id="RHEA:30235"/>
        <dbReference type="ChEBI" id="CHEBI:15377"/>
        <dbReference type="ChEBI" id="CHEBI:15378"/>
        <dbReference type="ChEBI" id="CHEBI:29985"/>
        <dbReference type="ChEBI" id="CHEBI:57540"/>
        <dbReference type="ChEBI" id="CHEBI:57945"/>
        <dbReference type="ChEBI" id="CHEBI:58066"/>
        <dbReference type="EC" id="1.2.1.88"/>
    </reaction>
</comment>
<keyword evidence="5" id="KW-0805">Transcription regulation</keyword>
<keyword evidence="5" id="KW-0642">Proline metabolism</keyword>